<accession>A0AAW1Y1Y8</accession>
<dbReference type="EMBL" id="JBEDUW010000002">
    <property type="protein sequence ID" value="KAK9942924.1"/>
    <property type="molecule type" value="Genomic_DNA"/>
</dbReference>
<organism evidence="1 2">
    <name type="scientific">Rubus argutus</name>
    <name type="common">Southern blackberry</name>
    <dbReference type="NCBI Taxonomy" id="59490"/>
    <lineage>
        <taxon>Eukaryota</taxon>
        <taxon>Viridiplantae</taxon>
        <taxon>Streptophyta</taxon>
        <taxon>Embryophyta</taxon>
        <taxon>Tracheophyta</taxon>
        <taxon>Spermatophyta</taxon>
        <taxon>Magnoliopsida</taxon>
        <taxon>eudicotyledons</taxon>
        <taxon>Gunneridae</taxon>
        <taxon>Pentapetalae</taxon>
        <taxon>rosids</taxon>
        <taxon>fabids</taxon>
        <taxon>Rosales</taxon>
        <taxon>Rosaceae</taxon>
        <taxon>Rosoideae</taxon>
        <taxon>Rosoideae incertae sedis</taxon>
        <taxon>Rubus</taxon>
    </lineage>
</organism>
<comment type="caution">
    <text evidence="1">The sequence shown here is derived from an EMBL/GenBank/DDBJ whole genome shotgun (WGS) entry which is preliminary data.</text>
</comment>
<sequence>MEMGDSNRRMGLSGGVIWDAEGGEAGSRCVRRLIWFLWQSDEHGLEYLMASQLRRSGGDPALERRGRGLVGFELAEAIESEDEEGLLGKHGWDCNDDWVD</sequence>
<evidence type="ECO:0000313" key="2">
    <source>
        <dbReference type="Proteomes" id="UP001457282"/>
    </source>
</evidence>
<reference evidence="1 2" key="1">
    <citation type="journal article" date="2023" name="G3 (Bethesda)">
        <title>A chromosome-length genome assembly and annotation of blackberry (Rubus argutus, cv. 'Hillquist').</title>
        <authorList>
            <person name="Bruna T."/>
            <person name="Aryal R."/>
            <person name="Dudchenko O."/>
            <person name="Sargent D.J."/>
            <person name="Mead D."/>
            <person name="Buti M."/>
            <person name="Cavallini A."/>
            <person name="Hytonen T."/>
            <person name="Andres J."/>
            <person name="Pham M."/>
            <person name="Weisz D."/>
            <person name="Mascagni F."/>
            <person name="Usai G."/>
            <person name="Natali L."/>
            <person name="Bassil N."/>
            <person name="Fernandez G.E."/>
            <person name="Lomsadze A."/>
            <person name="Armour M."/>
            <person name="Olukolu B."/>
            <person name="Poorten T."/>
            <person name="Britton C."/>
            <person name="Davik J."/>
            <person name="Ashrafi H."/>
            <person name="Aiden E.L."/>
            <person name="Borodovsky M."/>
            <person name="Worthington M."/>
        </authorList>
    </citation>
    <scope>NUCLEOTIDE SEQUENCE [LARGE SCALE GENOMIC DNA]</scope>
    <source>
        <strain evidence="1">PI 553951</strain>
    </source>
</reference>
<evidence type="ECO:0000313" key="1">
    <source>
        <dbReference type="EMBL" id="KAK9942924.1"/>
    </source>
</evidence>
<proteinExistence type="predicted"/>
<gene>
    <name evidence="1" type="ORF">M0R45_008567</name>
</gene>
<keyword evidence="2" id="KW-1185">Reference proteome</keyword>
<protein>
    <submittedName>
        <fullName evidence="1">Uncharacterized protein</fullName>
    </submittedName>
</protein>
<dbReference type="Proteomes" id="UP001457282">
    <property type="component" value="Unassembled WGS sequence"/>
</dbReference>
<name>A0AAW1Y1Y8_RUBAR</name>
<dbReference type="AlphaFoldDB" id="A0AAW1Y1Y8"/>